<keyword evidence="4" id="KW-1185">Reference proteome</keyword>
<dbReference type="GeneID" id="20351420"/>
<dbReference type="Proteomes" id="UP000006039">
    <property type="component" value="Unassembled WGS sequence"/>
</dbReference>
<reference evidence="3" key="4">
    <citation type="journal article" date="2015" name="G3 (Bethesda)">
        <title>Genome sequences of three phytopathogenic species of the Magnaporthaceae family of fungi.</title>
        <authorList>
            <person name="Okagaki L.H."/>
            <person name="Nunes C.C."/>
            <person name="Sailsbery J."/>
            <person name="Clay B."/>
            <person name="Brown D."/>
            <person name="John T."/>
            <person name="Oh Y."/>
            <person name="Young N."/>
            <person name="Fitzgerald M."/>
            <person name="Haas B.J."/>
            <person name="Zeng Q."/>
            <person name="Young S."/>
            <person name="Adiconis X."/>
            <person name="Fan L."/>
            <person name="Levin J.Z."/>
            <person name="Mitchell T.K."/>
            <person name="Okubara P.A."/>
            <person name="Farman M.L."/>
            <person name="Kohn L.M."/>
            <person name="Birren B."/>
            <person name="Ma L.-J."/>
            <person name="Dean R.A."/>
        </authorList>
    </citation>
    <scope>NUCLEOTIDE SEQUENCE</scope>
    <source>
        <strain evidence="3">R3-111a-1</strain>
    </source>
</reference>
<sequence>MNWRFGIAARADPCVHDHHLSLDEVMRNLDMEVDTAEEDVVFLTALDLFAGLMSQLPSGLFAVTSKNPLKRQKKSWERLRQIYDADNPEGVRAVIAIENGKKKLADESRKRRRVEDEDVKVRIATSGLEPGGVAGTKGDEKELAAPTRRTDWLAHLPRSMKQDLQST</sequence>
<name>J3PBU1_GAET3</name>
<proteinExistence type="predicted"/>
<dbReference type="RefSeq" id="XP_009227105.1">
    <property type="nucleotide sequence ID" value="XM_009228841.1"/>
</dbReference>
<evidence type="ECO:0000313" key="3">
    <source>
        <dbReference type="EnsemblFungi" id="EJT71708"/>
    </source>
</evidence>
<dbReference type="HOGENOM" id="CLU_1594651_0_0_1"/>
<evidence type="ECO:0000313" key="4">
    <source>
        <dbReference type="Proteomes" id="UP000006039"/>
    </source>
</evidence>
<evidence type="ECO:0000313" key="2">
    <source>
        <dbReference type="EMBL" id="EJT71708.1"/>
    </source>
</evidence>
<reference evidence="3" key="5">
    <citation type="submission" date="2018-04" db="UniProtKB">
        <authorList>
            <consortium name="EnsemblFungi"/>
        </authorList>
    </citation>
    <scope>IDENTIFICATION</scope>
    <source>
        <strain evidence="3">R3-111a-1</strain>
    </source>
</reference>
<protein>
    <submittedName>
        <fullName evidence="2 3">Uncharacterized protein</fullName>
    </submittedName>
</protein>
<organism evidence="2">
    <name type="scientific">Gaeumannomyces tritici (strain R3-111a-1)</name>
    <name type="common">Wheat and barley take-all root rot fungus</name>
    <name type="synonym">Gaeumannomyces graminis var. tritici</name>
    <dbReference type="NCBI Taxonomy" id="644352"/>
    <lineage>
        <taxon>Eukaryota</taxon>
        <taxon>Fungi</taxon>
        <taxon>Dikarya</taxon>
        <taxon>Ascomycota</taxon>
        <taxon>Pezizomycotina</taxon>
        <taxon>Sordariomycetes</taxon>
        <taxon>Sordariomycetidae</taxon>
        <taxon>Magnaporthales</taxon>
        <taxon>Magnaporthaceae</taxon>
        <taxon>Gaeumannomyces</taxon>
    </lineage>
</organism>
<reference evidence="2" key="3">
    <citation type="submission" date="2010-09" db="EMBL/GenBank/DDBJ databases">
        <title>Annotation of Gaeumannomyces graminis var. tritici R3-111a-1.</title>
        <authorList>
            <consortium name="The Broad Institute Genome Sequencing Platform"/>
            <person name="Ma L.-J."/>
            <person name="Dead R."/>
            <person name="Young S.K."/>
            <person name="Zeng Q."/>
            <person name="Gargeya S."/>
            <person name="Fitzgerald M."/>
            <person name="Haas B."/>
            <person name="Abouelleil A."/>
            <person name="Alvarado L."/>
            <person name="Arachchi H.M."/>
            <person name="Berlin A."/>
            <person name="Brown A."/>
            <person name="Chapman S.B."/>
            <person name="Chen Z."/>
            <person name="Dunbar C."/>
            <person name="Freedman E."/>
            <person name="Gearin G."/>
            <person name="Gellesch M."/>
            <person name="Goldberg J."/>
            <person name="Griggs A."/>
            <person name="Gujja S."/>
            <person name="Heiman D."/>
            <person name="Howarth C."/>
            <person name="Larson L."/>
            <person name="Lui A."/>
            <person name="MacDonald P.J.P."/>
            <person name="Mehta T."/>
            <person name="Montmayeur A."/>
            <person name="Murphy C."/>
            <person name="Neiman D."/>
            <person name="Pearson M."/>
            <person name="Priest M."/>
            <person name="Roberts A."/>
            <person name="Saif S."/>
            <person name="Shea T."/>
            <person name="Shenoy N."/>
            <person name="Sisk P."/>
            <person name="Stolte C."/>
            <person name="Sykes S."/>
            <person name="Yandava C."/>
            <person name="Wortman J."/>
            <person name="Nusbaum C."/>
            <person name="Birren B."/>
        </authorList>
    </citation>
    <scope>NUCLEOTIDE SEQUENCE</scope>
    <source>
        <strain evidence="2">R3-111a-1</strain>
    </source>
</reference>
<dbReference type="VEuPathDB" id="FungiDB:GGTG_10962"/>
<reference evidence="4" key="1">
    <citation type="submission" date="2010-07" db="EMBL/GenBank/DDBJ databases">
        <title>The genome sequence of Gaeumannomyces graminis var. tritici strain R3-111a-1.</title>
        <authorList>
            <consortium name="The Broad Institute Genome Sequencing Platform"/>
            <person name="Ma L.-J."/>
            <person name="Dead R."/>
            <person name="Young S."/>
            <person name="Zeng Q."/>
            <person name="Koehrsen M."/>
            <person name="Alvarado L."/>
            <person name="Berlin A."/>
            <person name="Chapman S.B."/>
            <person name="Chen Z."/>
            <person name="Freedman E."/>
            <person name="Gellesch M."/>
            <person name="Goldberg J."/>
            <person name="Griggs A."/>
            <person name="Gujja S."/>
            <person name="Heilman E.R."/>
            <person name="Heiman D."/>
            <person name="Hepburn T."/>
            <person name="Howarth C."/>
            <person name="Jen D."/>
            <person name="Larson L."/>
            <person name="Mehta T."/>
            <person name="Neiman D."/>
            <person name="Pearson M."/>
            <person name="Roberts A."/>
            <person name="Saif S."/>
            <person name="Shea T."/>
            <person name="Shenoy N."/>
            <person name="Sisk P."/>
            <person name="Stolte C."/>
            <person name="Sykes S."/>
            <person name="Walk T."/>
            <person name="White J."/>
            <person name="Yandava C."/>
            <person name="Haas B."/>
            <person name="Nusbaum C."/>
            <person name="Birren B."/>
        </authorList>
    </citation>
    <scope>NUCLEOTIDE SEQUENCE [LARGE SCALE GENOMIC DNA]</scope>
    <source>
        <strain evidence="4">R3-111a-1</strain>
    </source>
</reference>
<accession>J3PBU1</accession>
<dbReference type="AlphaFoldDB" id="J3PBU1"/>
<gene>
    <name evidence="3" type="primary">20351420</name>
    <name evidence="2" type="ORF">GGTG_10962</name>
</gene>
<feature type="region of interest" description="Disordered" evidence="1">
    <location>
        <begin position="125"/>
        <end position="145"/>
    </location>
</feature>
<dbReference type="EMBL" id="GL385400">
    <property type="protein sequence ID" value="EJT71708.1"/>
    <property type="molecule type" value="Genomic_DNA"/>
</dbReference>
<reference evidence="2" key="2">
    <citation type="submission" date="2010-07" db="EMBL/GenBank/DDBJ databases">
        <authorList>
            <consortium name="The Broad Institute Genome Sequencing Platform"/>
            <consortium name="Broad Institute Genome Sequencing Center for Infectious Disease"/>
            <person name="Ma L.-J."/>
            <person name="Dead R."/>
            <person name="Young S."/>
            <person name="Zeng Q."/>
            <person name="Koehrsen M."/>
            <person name="Alvarado L."/>
            <person name="Berlin A."/>
            <person name="Chapman S.B."/>
            <person name="Chen Z."/>
            <person name="Freedman E."/>
            <person name="Gellesch M."/>
            <person name="Goldberg J."/>
            <person name="Griggs A."/>
            <person name="Gujja S."/>
            <person name="Heilman E.R."/>
            <person name="Heiman D."/>
            <person name="Hepburn T."/>
            <person name="Howarth C."/>
            <person name="Jen D."/>
            <person name="Larson L."/>
            <person name="Mehta T."/>
            <person name="Neiman D."/>
            <person name="Pearson M."/>
            <person name="Roberts A."/>
            <person name="Saif S."/>
            <person name="Shea T."/>
            <person name="Shenoy N."/>
            <person name="Sisk P."/>
            <person name="Stolte C."/>
            <person name="Sykes S."/>
            <person name="Walk T."/>
            <person name="White J."/>
            <person name="Yandava C."/>
            <person name="Haas B."/>
            <person name="Nusbaum C."/>
            <person name="Birren B."/>
        </authorList>
    </citation>
    <scope>NUCLEOTIDE SEQUENCE</scope>
    <source>
        <strain evidence="2">R3-111a-1</strain>
    </source>
</reference>
<evidence type="ECO:0000256" key="1">
    <source>
        <dbReference type="SAM" id="MobiDB-lite"/>
    </source>
</evidence>
<dbReference type="EnsemblFungi" id="EJT71708">
    <property type="protein sequence ID" value="EJT71708"/>
    <property type="gene ID" value="GGTG_10962"/>
</dbReference>